<evidence type="ECO:0000313" key="1">
    <source>
        <dbReference type="EMBL" id="NYE75067.1"/>
    </source>
</evidence>
<dbReference type="Proteomes" id="UP000569914">
    <property type="component" value="Unassembled WGS sequence"/>
</dbReference>
<dbReference type="AlphaFoldDB" id="A0A7Y9IE44"/>
<gene>
    <name evidence="1" type="ORF">BKA15_006396</name>
</gene>
<protein>
    <submittedName>
        <fullName evidence="1">Putative nucleic acid-binding protein</fullName>
    </submittedName>
</protein>
<name>A0A7Y9IE44_9ACTN</name>
<dbReference type="EMBL" id="JACCBU010000001">
    <property type="protein sequence ID" value="NYE75067.1"/>
    <property type="molecule type" value="Genomic_DNA"/>
</dbReference>
<keyword evidence="2" id="KW-1185">Reference proteome</keyword>
<dbReference type="SUPFAM" id="SSF88723">
    <property type="entry name" value="PIN domain-like"/>
    <property type="match status" value="1"/>
</dbReference>
<sequence length="86" mass="9092">MAIDAATASVTSWLERPQVEFLGPGPRHLDIAFGLLESAGTAGDLTTDAQLAAYAIERGAKLCSNAADFGRFDDLIWVNPLADGTR</sequence>
<accession>A0A7Y9IE44</accession>
<organism evidence="1 2">
    <name type="scientific">Microlunatus parietis</name>
    <dbReference type="NCBI Taxonomy" id="682979"/>
    <lineage>
        <taxon>Bacteria</taxon>
        <taxon>Bacillati</taxon>
        <taxon>Actinomycetota</taxon>
        <taxon>Actinomycetes</taxon>
        <taxon>Propionibacteriales</taxon>
        <taxon>Propionibacteriaceae</taxon>
        <taxon>Microlunatus</taxon>
    </lineage>
</organism>
<dbReference type="InterPro" id="IPR029060">
    <property type="entry name" value="PIN-like_dom_sf"/>
</dbReference>
<proteinExistence type="predicted"/>
<reference evidence="1 2" key="1">
    <citation type="submission" date="2020-07" db="EMBL/GenBank/DDBJ databases">
        <title>Sequencing the genomes of 1000 actinobacteria strains.</title>
        <authorList>
            <person name="Klenk H.-P."/>
        </authorList>
    </citation>
    <scope>NUCLEOTIDE SEQUENCE [LARGE SCALE GENOMIC DNA]</scope>
    <source>
        <strain evidence="1 2">DSM 22083</strain>
    </source>
</reference>
<comment type="caution">
    <text evidence="1">The sequence shown here is derived from an EMBL/GenBank/DDBJ whole genome shotgun (WGS) entry which is preliminary data.</text>
</comment>
<evidence type="ECO:0000313" key="2">
    <source>
        <dbReference type="Proteomes" id="UP000569914"/>
    </source>
</evidence>